<keyword evidence="4 14" id="KW-1134">Transmembrane beta strand</keyword>
<keyword evidence="12 19" id="KW-0675">Receptor</keyword>
<dbReference type="SUPFAM" id="SSF56935">
    <property type="entry name" value="Porins"/>
    <property type="match status" value="1"/>
</dbReference>
<keyword evidence="5" id="KW-0410">Iron transport</keyword>
<feature type="domain" description="TonB-dependent receptor-like beta-barrel" evidence="17">
    <location>
        <begin position="289"/>
        <end position="688"/>
    </location>
</feature>
<evidence type="ECO:0000313" key="20">
    <source>
        <dbReference type="Proteomes" id="UP001500141"/>
    </source>
</evidence>
<keyword evidence="7 16" id="KW-0732">Signal</keyword>
<evidence type="ECO:0000313" key="19">
    <source>
        <dbReference type="EMBL" id="GAA4766831.1"/>
    </source>
</evidence>
<dbReference type="PANTHER" id="PTHR32552:SF68">
    <property type="entry name" value="FERRICHROME OUTER MEMBRANE TRANSPORTER_PHAGE RECEPTOR"/>
    <property type="match status" value="1"/>
</dbReference>
<dbReference type="Gene3D" id="2.170.130.10">
    <property type="entry name" value="TonB-dependent receptor, plug domain"/>
    <property type="match status" value="1"/>
</dbReference>
<dbReference type="InterPro" id="IPR000531">
    <property type="entry name" value="Beta-barrel_TonB"/>
</dbReference>
<evidence type="ECO:0000256" key="1">
    <source>
        <dbReference type="ARBA" id="ARBA00004571"/>
    </source>
</evidence>
<feature type="chain" id="PRO_5047009994" evidence="16">
    <location>
        <begin position="21"/>
        <end position="717"/>
    </location>
</feature>
<evidence type="ECO:0000256" key="10">
    <source>
        <dbReference type="ARBA" id="ARBA00023077"/>
    </source>
</evidence>
<dbReference type="PROSITE" id="PS52016">
    <property type="entry name" value="TONB_DEPENDENT_REC_3"/>
    <property type="match status" value="1"/>
</dbReference>
<dbReference type="InterPro" id="IPR036942">
    <property type="entry name" value="Beta-barrel_TonB_sf"/>
</dbReference>
<evidence type="ECO:0000256" key="8">
    <source>
        <dbReference type="ARBA" id="ARBA00023004"/>
    </source>
</evidence>
<keyword evidence="11 14" id="KW-0472">Membrane</keyword>
<dbReference type="NCBIfam" id="TIGR01783">
    <property type="entry name" value="TonB-siderophor"/>
    <property type="match status" value="1"/>
</dbReference>
<evidence type="ECO:0000256" key="12">
    <source>
        <dbReference type="ARBA" id="ARBA00023170"/>
    </source>
</evidence>
<dbReference type="RefSeq" id="WP_264544798.1">
    <property type="nucleotide sequence ID" value="NZ_BAABIP010000014.1"/>
</dbReference>
<keyword evidence="20" id="KW-1185">Reference proteome</keyword>
<proteinExistence type="inferred from homology"/>
<dbReference type="EMBL" id="BAABIP010000014">
    <property type="protein sequence ID" value="GAA4766831.1"/>
    <property type="molecule type" value="Genomic_DNA"/>
</dbReference>
<evidence type="ECO:0000256" key="6">
    <source>
        <dbReference type="ARBA" id="ARBA00022692"/>
    </source>
</evidence>
<evidence type="ECO:0000256" key="5">
    <source>
        <dbReference type="ARBA" id="ARBA00022496"/>
    </source>
</evidence>
<dbReference type="Pfam" id="PF07715">
    <property type="entry name" value="Plug"/>
    <property type="match status" value="1"/>
</dbReference>
<comment type="similarity">
    <text evidence="2 14 15">Belongs to the TonB-dependent receptor family.</text>
</comment>
<keyword evidence="13 14" id="KW-0998">Cell outer membrane</keyword>
<sequence length="717" mass="79465">MRKQNLAFFLIALWGFNLQAQETNKIQQDSIKKLNEVSINGTKNKFKREKSNTVSKMPLADIENPQVYNVVSSELLKEQVVTNFNDALKNATGISRLWESTGRGTDGAEFYSMRGFAVQPTMINGLPGINNGKIDPVNVDNIEVIKGPSGTLFGSSLISYGGLINIVTKKPYQSFGGEIGYVAGTYGLNRVTADVNTPLSKENDAFLRITTAYQKEGSFQDSGFNKSFFIAPSLSYTVNDRLSFLINTEFTQSEAANAPMIFLSRYAPLSFNSMDLFKKNYKNSFNSNELTISNPTFNLQAQMFYKLSENWTSQTVLSRSNSKTNGYYSYLWDSANGDEFTRFISKANGETYATDIQQNFIGDFKIGSLRNRIIAGLDYYKSTITSASPGWVTNGTVSLVNGTDDGDLTQAGVDNLLVGSYTGISKAENEVYSAYVSDVLNILPELSAMASLRIDHFKGATNTYSEENKGQTALSPKFGILYQPIKDKVSIFGNYMNGFINIAPQEKIDGTNFLGMQTFDPEQANQYEFGVKVNLFSDKISATASYYNINVKNKVMTYNTFTFVQGGEVESKGFEFSLIANPIEGVNIVAGFSNNKSEVTKDIPDNGYLGLRPEEAGPETLVNLWINYTLRNGKLKGLGIGLGGNYASEYRTLNRSNIGTFELPDYSILNSTISYNTNKFGLSLKLNNMFNEKYYSGWSTVTPQKLRNIAAGLTYKF</sequence>
<keyword evidence="3 14" id="KW-0813">Transport</keyword>
<keyword evidence="8" id="KW-0408">Iron</keyword>
<dbReference type="InterPro" id="IPR037066">
    <property type="entry name" value="Plug_dom_sf"/>
</dbReference>
<dbReference type="InterPro" id="IPR010105">
    <property type="entry name" value="TonB_sidphr_rcpt"/>
</dbReference>
<keyword evidence="6 14" id="KW-0812">Transmembrane</keyword>
<evidence type="ECO:0000259" key="18">
    <source>
        <dbReference type="Pfam" id="PF07715"/>
    </source>
</evidence>
<dbReference type="Proteomes" id="UP001500141">
    <property type="component" value="Unassembled WGS sequence"/>
</dbReference>
<evidence type="ECO:0000256" key="9">
    <source>
        <dbReference type="ARBA" id="ARBA00023065"/>
    </source>
</evidence>
<name>A0ABP8ZV76_9FLAO</name>
<feature type="domain" description="TonB-dependent receptor plug" evidence="18">
    <location>
        <begin position="63"/>
        <end position="156"/>
    </location>
</feature>
<comment type="caution">
    <text evidence="19">The sequence shown here is derived from an EMBL/GenBank/DDBJ whole genome shotgun (WGS) entry which is preliminary data.</text>
</comment>
<dbReference type="PANTHER" id="PTHR32552">
    <property type="entry name" value="FERRICHROME IRON RECEPTOR-RELATED"/>
    <property type="match status" value="1"/>
</dbReference>
<dbReference type="Pfam" id="PF00593">
    <property type="entry name" value="TonB_dep_Rec_b-barrel"/>
    <property type="match status" value="1"/>
</dbReference>
<protein>
    <submittedName>
        <fullName evidence="19">TonB-dependent receptor</fullName>
    </submittedName>
</protein>
<evidence type="ECO:0000256" key="2">
    <source>
        <dbReference type="ARBA" id="ARBA00009810"/>
    </source>
</evidence>
<comment type="subcellular location">
    <subcellularLocation>
        <location evidence="1 14">Cell outer membrane</location>
        <topology evidence="1 14">Multi-pass membrane protein</topology>
    </subcellularLocation>
</comment>
<evidence type="ECO:0000256" key="4">
    <source>
        <dbReference type="ARBA" id="ARBA00022452"/>
    </source>
</evidence>
<evidence type="ECO:0000256" key="3">
    <source>
        <dbReference type="ARBA" id="ARBA00022448"/>
    </source>
</evidence>
<evidence type="ECO:0000256" key="16">
    <source>
        <dbReference type="SAM" id="SignalP"/>
    </source>
</evidence>
<evidence type="ECO:0000256" key="7">
    <source>
        <dbReference type="ARBA" id="ARBA00022729"/>
    </source>
</evidence>
<keyword evidence="9" id="KW-0406">Ion transport</keyword>
<evidence type="ECO:0000256" key="14">
    <source>
        <dbReference type="PROSITE-ProRule" id="PRU01360"/>
    </source>
</evidence>
<evidence type="ECO:0000256" key="11">
    <source>
        <dbReference type="ARBA" id="ARBA00023136"/>
    </source>
</evidence>
<feature type="signal peptide" evidence="16">
    <location>
        <begin position="1"/>
        <end position="20"/>
    </location>
</feature>
<dbReference type="Gene3D" id="2.40.170.20">
    <property type="entry name" value="TonB-dependent receptor, beta-barrel domain"/>
    <property type="match status" value="1"/>
</dbReference>
<evidence type="ECO:0000259" key="17">
    <source>
        <dbReference type="Pfam" id="PF00593"/>
    </source>
</evidence>
<accession>A0ABP8ZV76</accession>
<dbReference type="InterPro" id="IPR012910">
    <property type="entry name" value="Plug_dom"/>
</dbReference>
<evidence type="ECO:0000256" key="15">
    <source>
        <dbReference type="RuleBase" id="RU003357"/>
    </source>
</evidence>
<evidence type="ECO:0000256" key="13">
    <source>
        <dbReference type="ARBA" id="ARBA00023237"/>
    </source>
</evidence>
<dbReference type="CDD" id="cd01347">
    <property type="entry name" value="ligand_gated_channel"/>
    <property type="match status" value="1"/>
</dbReference>
<dbReference type="InterPro" id="IPR039426">
    <property type="entry name" value="TonB-dep_rcpt-like"/>
</dbReference>
<reference evidence="20" key="1">
    <citation type="journal article" date="2019" name="Int. J. Syst. Evol. Microbiol.">
        <title>The Global Catalogue of Microorganisms (GCM) 10K type strain sequencing project: providing services to taxonomists for standard genome sequencing and annotation.</title>
        <authorList>
            <consortium name="The Broad Institute Genomics Platform"/>
            <consortium name="The Broad Institute Genome Sequencing Center for Infectious Disease"/>
            <person name="Wu L."/>
            <person name="Ma J."/>
        </authorList>
    </citation>
    <scope>NUCLEOTIDE SEQUENCE [LARGE SCALE GENOMIC DNA]</scope>
    <source>
        <strain evidence="20">JCM 18198</strain>
    </source>
</reference>
<keyword evidence="10 15" id="KW-0798">TonB box</keyword>
<organism evidence="19 20">
    <name type="scientific">Flavobacterium hankyongi</name>
    <dbReference type="NCBI Taxonomy" id="1176532"/>
    <lineage>
        <taxon>Bacteria</taxon>
        <taxon>Pseudomonadati</taxon>
        <taxon>Bacteroidota</taxon>
        <taxon>Flavobacteriia</taxon>
        <taxon>Flavobacteriales</taxon>
        <taxon>Flavobacteriaceae</taxon>
        <taxon>Flavobacterium</taxon>
    </lineage>
</organism>
<gene>
    <name evidence="19" type="ORF">GCM10023230_15690</name>
</gene>